<dbReference type="Pfam" id="PF00575">
    <property type="entry name" value="S1"/>
    <property type="match status" value="1"/>
</dbReference>
<dbReference type="GO" id="GO:0003729">
    <property type="term" value="F:mRNA binding"/>
    <property type="evidence" value="ECO:0007669"/>
    <property type="project" value="TreeGrafter"/>
</dbReference>
<sequence>MNKNHVSKISKQLNVRQEQVESAAKLLGEGCTVPFIARYRKEATGNLDEVAITSVRDTLSQLEELDSRRETILKTIEEQGKLTDKLKAEIMAAETLSKLEDIYLPYRPKRRTRAAMAKEKGLEPLAEFLLKQSDQSIEKEAEKFIEEQKEVPDAKTALAGARDIIAEKINEDAEIREKIRELFSSEGRFVTKVVKGKEEEAEKFKDYFEWSEPVKTAPSHRVLAMRRGASEKLLTLHIEAPSDKAAEIIEERYVAAENEAGMQVRAAGEDAFKRLLSLSMETEIRMETKKLADEEAIKVFSENLRELLLSPALGEKSVLALDPAFRTGCKLVCLSRQGTLLYDDVVYPHTGEAKRKEAEEKIKSLCEKYEIETIAYGNGTASRETGEFLKAIDHGRDIPVVMVNESGASVYSASEAARDEFPEKDVTVRGAVSIGRRLMDPLAELVKLDPKSIGVGQYQHDVDQKKLKAGLDDTVISCVNSVGVDINTASRQLLTYVSGLGPAIAGRIIEYRDTNGAFSGREELRKVSGVGDKCFQQSAGFLRIRGGSNPLDASAVHPESYGIVEKIASDIGSCISEIIANRQLVSKIEIDKYITDNIGRPTLLDIKEELLKPGRDPRKKFEIFSFAEGLSDIKDLKPGMKIPGIVTNVTAFGAFVDVGVHQDGLVHISELADKFIKDPMDVVKVHQKVMVTVVDADPERKRISLSMRAAPGKPAKPKQSSQGNENRKRNRKPENKKPKPDKKNKNPNTFGEGLNIEL</sequence>
<keyword evidence="3" id="KW-0687">Ribonucleoprotein</keyword>
<dbReference type="AlphaFoldDB" id="A0A1Q2HR93"/>
<dbReference type="STRING" id="1940790.L21SP3_01741"/>
<dbReference type="Proteomes" id="UP000188273">
    <property type="component" value="Chromosome"/>
</dbReference>
<dbReference type="InterPro" id="IPR044146">
    <property type="entry name" value="S1_Tex"/>
</dbReference>
<dbReference type="GO" id="GO:0006139">
    <property type="term" value="P:nucleobase-containing compound metabolic process"/>
    <property type="evidence" value="ECO:0007669"/>
    <property type="project" value="InterPro"/>
</dbReference>
<dbReference type="InterPro" id="IPR023319">
    <property type="entry name" value="Tex-like_HTH_dom_sf"/>
</dbReference>
<feature type="domain" description="S1 motif" evidence="2">
    <location>
        <begin position="639"/>
        <end position="708"/>
    </location>
</feature>
<dbReference type="Gene3D" id="1.10.10.650">
    <property type="entry name" value="RuvA domain 2-like"/>
    <property type="match status" value="1"/>
</dbReference>
<dbReference type="Pfam" id="PF09371">
    <property type="entry name" value="Tex_N"/>
    <property type="match status" value="1"/>
</dbReference>
<dbReference type="InterPro" id="IPR055179">
    <property type="entry name" value="Tex-like_central_region"/>
</dbReference>
<dbReference type="InterPro" id="IPR037027">
    <property type="entry name" value="YqgF/RNaseH-like_dom_sf"/>
</dbReference>
<evidence type="ECO:0000259" key="2">
    <source>
        <dbReference type="PROSITE" id="PS50126"/>
    </source>
</evidence>
<dbReference type="SMART" id="SM00732">
    <property type="entry name" value="YqgFc"/>
    <property type="match status" value="1"/>
</dbReference>
<dbReference type="EMBL" id="CP019633">
    <property type="protein sequence ID" value="AQQ09920.1"/>
    <property type="molecule type" value="Genomic_DNA"/>
</dbReference>
<dbReference type="Gene3D" id="2.40.50.140">
    <property type="entry name" value="Nucleic acid-binding proteins"/>
    <property type="match status" value="1"/>
</dbReference>
<dbReference type="Pfam" id="PF16921">
    <property type="entry name" value="Tex_YqgF"/>
    <property type="match status" value="1"/>
</dbReference>
<dbReference type="OrthoDB" id="9804714at2"/>
<dbReference type="InterPro" id="IPR018974">
    <property type="entry name" value="Tex-like_N"/>
</dbReference>
<dbReference type="FunFam" id="3.30.420.140:FF:000001">
    <property type="entry name" value="RNA-binding transcriptional accessory protein"/>
    <property type="match status" value="1"/>
</dbReference>
<reference evidence="4" key="1">
    <citation type="submission" date="2017-02" db="EMBL/GenBank/DDBJ databases">
        <title>Comparative genomics and description of representatives of a novel lineage of planctomycetes thriving in anoxic sediments.</title>
        <authorList>
            <person name="Spring S."/>
            <person name="Bunk B."/>
            <person name="Sproer C."/>
            <person name="Klenk H.-P."/>
        </authorList>
    </citation>
    <scope>NUCLEOTIDE SEQUENCE [LARGE SCALE GENOMIC DNA]</scope>
    <source>
        <strain evidence="4">L21-RPul-D3</strain>
    </source>
</reference>
<dbReference type="SMART" id="SM00316">
    <property type="entry name" value="S1"/>
    <property type="match status" value="1"/>
</dbReference>
<dbReference type="RefSeq" id="WP_077541917.1">
    <property type="nucleotide sequence ID" value="NZ_CP019633.1"/>
</dbReference>
<dbReference type="Pfam" id="PF17674">
    <property type="entry name" value="HHH_9"/>
    <property type="match status" value="1"/>
</dbReference>
<dbReference type="KEGG" id="pbu:L21SP3_01741"/>
<evidence type="ECO:0000313" key="4">
    <source>
        <dbReference type="Proteomes" id="UP000188273"/>
    </source>
</evidence>
<accession>A0A1Q2HR93</accession>
<dbReference type="PANTHER" id="PTHR10724">
    <property type="entry name" value="30S RIBOSOMAL PROTEIN S1"/>
    <property type="match status" value="1"/>
</dbReference>
<evidence type="ECO:0000313" key="3">
    <source>
        <dbReference type="EMBL" id="AQQ09920.1"/>
    </source>
</evidence>
<evidence type="ECO:0000256" key="1">
    <source>
        <dbReference type="SAM" id="MobiDB-lite"/>
    </source>
</evidence>
<feature type="region of interest" description="Disordered" evidence="1">
    <location>
        <begin position="702"/>
        <end position="758"/>
    </location>
</feature>
<name>A0A1Q2HR93_9BACT</name>
<dbReference type="Pfam" id="PF12836">
    <property type="entry name" value="HHH_3"/>
    <property type="match status" value="1"/>
</dbReference>
<dbReference type="InterPro" id="IPR050437">
    <property type="entry name" value="Ribos_protein_bS1-like"/>
</dbReference>
<dbReference type="InterPro" id="IPR012340">
    <property type="entry name" value="NA-bd_OB-fold"/>
</dbReference>
<keyword evidence="3" id="KW-0689">Ribosomal protein</keyword>
<keyword evidence="4" id="KW-1185">Reference proteome</keyword>
<dbReference type="InterPro" id="IPR032639">
    <property type="entry name" value="Tex_YqgF"/>
</dbReference>
<dbReference type="Gene3D" id="3.30.420.140">
    <property type="entry name" value="YqgF/RNase H-like domain"/>
    <property type="match status" value="1"/>
</dbReference>
<dbReference type="FunFam" id="2.40.50.140:FF:000051">
    <property type="entry name" value="RNA-binding transcriptional accessory protein"/>
    <property type="match status" value="1"/>
</dbReference>
<dbReference type="GO" id="GO:0005737">
    <property type="term" value="C:cytoplasm"/>
    <property type="evidence" value="ECO:0007669"/>
    <property type="project" value="UniProtKB-ARBA"/>
</dbReference>
<dbReference type="InterPro" id="IPR041692">
    <property type="entry name" value="HHH_9"/>
</dbReference>
<dbReference type="PANTHER" id="PTHR10724:SF10">
    <property type="entry name" value="S1 RNA-BINDING DOMAIN-CONTAINING PROTEIN 1"/>
    <property type="match status" value="1"/>
</dbReference>
<dbReference type="SUPFAM" id="SSF47781">
    <property type="entry name" value="RuvA domain 2-like"/>
    <property type="match status" value="2"/>
</dbReference>
<dbReference type="Pfam" id="PF22706">
    <property type="entry name" value="Tex_central_region"/>
    <property type="match status" value="1"/>
</dbReference>
<dbReference type="SUPFAM" id="SSF158832">
    <property type="entry name" value="Tex N-terminal region-like"/>
    <property type="match status" value="1"/>
</dbReference>
<dbReference type="InterPro" id="IPR006641">
    <property type="entry name" value="YqgF/RNaseH-like_dom"/>
</dbReference>
<dbReference type="InterPro" id="IPR023323">
    <property type="entry name" value="Tex-like_dom_sf"/>
</dbReference>
<dbReference type="FunFam" id="1.10.10.650:FF:000001">
    <property type="entry name" value="S1 RNA-binding domain 1"/>
    <property type="match status" value="1"/>
</dbReference>
<dbReference type="Gene3D" id="1.10.150.310">
    <property type="entry name" value="Tex RuvX-like domain-like"/>
    <property type="match status" value="1"/>
</dbReference>
<feature type="compositionally biased region" description="Basic and acidic residues" evidence="1">
    <location>
        <begin position="732"/>
        <end position="744"/>
    </location>
</feature>
<proteinExistence type="predicted"/>
<dbReference type="InterPro" id="IPR010994">
    <property type="entry name" value="RuvA_2-like"/>
</dbReference>
<dbReference type="GO" id="GO:0003735">
    <property type="term" value="F:structural constituent of ribosome"/>
    <property type="evidence" value="ECO:0007669"/>
    <property type="project" value="TreeGrafter"/>
</dbReference>
<dbReference type="GO" id="GO:0005840">
    <property type="term" value="C:ribosome"/>
    <property type="evidence" value="ECO:0007669"/>
    <property type="project" value="UniProtKB-KW"/>
</dbReference>
<dbReference type="SUPFAM" id="SSF53098">
    <property type="entry name" value="Ribonuclease H-like"/>
    <property type="match status" value="1"/>
</dbReference>
<organism evidence="3 4">
    <name type="scientific">Sedimentisphaera cyanobacteriorum</name>
    <dbReference type="NCBI Taxonomy" id="1940790"/>
    <lineage>
        <taxon>Bacteria</taxon>
        <taxon>Pseudomonadati</taxon>
        <taxon>Planctomycetota</taxon>
        <taxon>Phycisphaerae</taxon>
        <taxon>Sedimentisphaerales</taxon>
        <taxon>Sedimentisphaeraceae</taxon>
        <taxon>Sedimentisphaera</taxon>
    </lineage>
</organism>
<dbReference type="Gene3D" id="1.10.3500.10">
    <property type="entry name" value="Tex N-terminal region-like"/>
    <property type="match status" value="1"/>
</dbReference>
<protein>
    <submittedName>
        <fullName evidence="3">30S ribosomal protein S1</fullName>
    </submittedName>
</protein>
<dbReference type="InterPro" id="IPR012337">
    <property type="entry name" value="RNaseH-like_sf"/>
</dbReference>
<dbReference type="SUPFAM" id="SSF50249">
    <property type="entry name" value="Nucleic acid-binding proteins"/>
    <property type="match status" value="1"/>
</dbReference>
<dbReference type="PROSITE" id="PS50126">
    <property type="entry name" value="S1"/>
    <property type="match status" value="1"/>
</dbReference>
<gene>
    <name evidence="3" type="primary">rpsA_2</name>
    <name evidence="3" type="ORF">L21SP3_01741</name>
</gene>
<dbReference type="InterPro" id="IPR003029">
    <property type="entry name" value="S1_domain"/>
</dbReference>
<dbReference type="GO" id="GO:0006412">
    <property type="term" value="P:translation"/>
    <property type="evidence" value="ECO:0007669"/>
    <property type="project" value="TreeGrafter"/>
</dbReference>
<dbReference type="CDD" id="cd05685">
    <property type="entry name" value="S1_Tex"/>
    <property type="match status" value="1"/>
</dbReference>